<dbReference type="PANTHER" id="PTHR30055:SF234">
    <property type="entry name" value="HTH-TYPE TRANSCRIPTIONAL REGULATOR BETI"/>
    <property type="match status" value="1"/>
</dbReference>
<dbReference type="InterPro" id="IPR009057">
    <property type="entry name" value="Homeodomain-like_sf"/>
</dbReference>
<dbReference type="SUPFAM" id="SSF48498">
    <property type="entry name" value="Tetracyclin repressor-like, C-terminal domain"/>
    <property type="match status" value="1"/>
</dbReference>
<dbReference type="PROSITE" id="PS50977">
    <property type="entry name" value="HTH_TETR_2"/>
    <property type="match status" value="1"/>
</dbReference>
<dbReference type="GO" id="GO:0000976">
    <property type="term" value="F:transcription cis-regulatory region binding"/>
    <property type="evidence" value="ECO:0007669"/>
    <property type="project" value="TreeGrafter"/>
</dbReference>
<dbReference type="PRINTS" id="PR00455">
    <property type="entry name" value="HTHTETR"/>
</dbReference>
<name>A0A3P3QMJ7_9GAMM</name>
<dbReference type="InterPro" id="IPR050109">
    <property type="entry name" value="HTH-type_TetR-like_transc_reg"/>
</dbReference>
<evidence type="ECO:0000256" key="1">
    <source>
        <dbReference type="ARBA" id="ARBA00022491"/>
    </source>
</evidence>
<dbReference type="PANTHER" id="PTHR30055">
    <property type="entry name" value="HTH-TYPE TRANSCRIPTIONAL REGULATOR RUTR"/>
    <property type="match status" value="1"/>
</dbReference>
<keyword evidence="3 5" id="KW-0238">DNA-binding</keyword>
<proteinExistence type="predicted"/>
<evidence type="ECO:0000256" key="5">
    <source>
        <dbReference type="PROSITE-ProRule" id="PRU00335"/>
    </source>
</evidence>
<sequence length="206" mass="23286">MTEKATKRHTDPALAEARRNQVLTAAAECFRRKGYHGAGMAEISKTAGMSAGHIYNYFDSKEAIIEAIIQRDMEEMFSIFQQFEDDPGDLLTIMLDGADQGVERHIDKDKNALELEMLAEAARNQKMAFLMQQSDTHARARMRRLLTGERSLVKEATDKELDARINVIFAMIGGLAIRRTLYPELQKDTILLALRPALRTLLSPFE</sequence>
<dbReference type="InterPro" id="IPR001647">
    <property type="entry name" value="HTH_TetR"/>
</dbReference>
<organism evidence="7 8">
    <name type="scientific">Rheinheimera mesophila</name>
    <dbReference type="NCBI Taxonomy" id="1547515"/>
    <lineage>
        <taxon>Bacteria</taxon>
        <taxon>Pseudomonadati</taxon>
        <taxon>Pseudomonadota</taxon>
        <taxon>Gammaproteobacteria</taxon>
        <taxon>Chromatiales</taxon>
        <taxon>Chromatiaceae</taxon>
        <taxon>Rheinheimera</taxon>
    </lineage>
</organism>
<evidence type="ECO:0000256" key="3">
    <source>
        <dbReference type="ARBA" id="ARBA00023125"/>
    </source>
</evidence>
<dbReference type="EMBL" id="RRCF01000002">
    <property type="protein sequence ID" value="RRJ21493.1"/>
    <property type="molecule type" value="Genomic_DNA"/>
</dbReference>
<gene>
    <name evidence="7" type="ORF">EIK76_10090</name>
</gene>
<evidence type="ECO:0000313" key="8">
    <source>
        <dbReference type="Proteomes" id="UP000276260"/>
    </source>
</evidence>
<evidence type="ECO:0000313" key="7">
    <source>
        <dbReference type="EMBL" id="RRJ21493.1"/>
    </source>
</evidence>
<keyword evidence="4" id="KW-0804">Transcription</keyword>
<dbReference type="AlphaFoldDB" id="A0A3P3QMJ7"/>
<dbReference type="Pfam" id="PF00440">
    <property type="entry name" value="TetR_N"/>
    <property type="match status" value="1"/>
</dbReference>
<dbReference type="InterPro" id="IPR039538">
    <property type="entry name" value="BetI_C"/>
</dbReference>
<dbReference type="Pfam" id="PF13977">
    <property type="entry name" value="TetR_C_6"/>
    <property type="match status" value="1"/>
</dbReference>
<reference evidence="7 8" key="1">
    <citation type="submission" date="2018-11" db="EMBL/GenBank/DDBJ databases">
        <title>Draft genome analysis of Rheinheimera mesophila isolated from an industrial waste site.</title>
        <authorList>
            <person name="Yu Q."/>
            <person name="Qi Y."/>
            <person name="Zhang H."/>
            <person name="Lu Y."/>
            <person name="Pu J."/>
        </authorList>
    </citation>
    <scope>NUCLEOTIDE SEQUENCE [LARGE SCALE GENOMIC DNA]</scope>
    <source>
        <strain evidence="7 8">IITR13</strain>
    </source>
</reference>
<feature type="domain" description="HTH tetR-type" evidence="6">
    <location>
        <begin position="16"/>
        <end position="76"/>
    </location>
</feature>
<dbReference type="GO" id="GO:0003700">
    <property type="term" value="F:DNA-binding transcription factor activity"/>
    <property type="evidence" value="ECO:0007669"/>
    <property type="project" value="TreeGrafter"/>
</dbReference>
<keyword evidence="1" id="KW-0678">Repressor</keyword>
<keyword evidence="2" id="KW-0805">Transcription regulation</keyword>
<dbReference type="Gene3D" id="1.10.357.10">
    <property type="entry name" value="Tetracycline Repressor, domain 2"/>
    <property type="match status" value="1"/>
</dbReference>
<comment type="caution">
    <text evidence="7">The sequence shown here is derived from an EMBL/GenBank/DDBJ whole genome shotgun (WGS) entry which is preliminary data.</text>
</comment>
<evidence type="ECO:0000259" key="6">
    <source>
        <dbReference type="PROSITE" id="PS50977"/>
    </source>
</evidence>
<accession>A0A3P3QMJ7</accession>
<protein>
    <submittedName>
        <fullName evidence="7">TetR/AcrR family transcriptional regulator</fullName>
    </submittedName>
</protein>
<dbReference type="Proteomes" id="UP000276260">
    <property type="component" value="Unassembled WGS sequence"/>
</dbReference>
<dbReference type="OrthoDB" id="5816932at2"/>
<dbReference type="InterPro" id="IPR036271">
    <property type="entry name" value="Tet_transcr_reg_TetR-rel_C_sf"/>
</dbReference>
<feature type="DNA-binding region" description="H-T-H motif" evidence="5">
    <location>
        <begin position="39"/>
        <end position="58"/>
    </location>
</feature>
<dbReference type="SUPFAM" id="SSF46689">
    <property type="entry name" value="Homeodomain-like"/>
    <property type="match status" value="1"/>
</dbReference>
<evidence type="ECO:0000256" key="4">
    <source>
        <dbReference type="ARBA" id="ARBA00023163"/>
    </source>
</evidence>
<evidence type="ECO:0000256" key="2">
    <source>
        <dbReference type="ARBA" id="ARBA00023015"/>
    </source>
</evidence>
<keyword evidence="8" id="KW-1185">Reference proteome</keyword>